<evidence type="ECO:0000256" key="2">
    <source>
        <dbReference type="SAM" id="Phobius"/>
    </source>
</evidence>
<feature type="compositionally biased region" description="Basic and acidic residues" evidence="1">
    <location>
        <begin position="144"/>
        <end position="171"/>
    </location>
</feature>
<protein>
    <recommendedName>
        <fullName evidence="5">PH domain-containing protein</fullName>
    </recommendedName>
</protein>
<comment type="caution">
    <text evidence="3">The sequence shown here is derived from an EMBL/GenBank/DDBJ whole genome shotgun (WGS) entry which is preliminary data.</text>
</comment>
<accession>A0A938YQG8</accession>
<organism evidence="3 4">
    <name type="scientific">Nakamurella flavida</name>
    <dbReference type="NCBI Taxonomy" id="363630"/>
    <lineage>
        <taxon>Bacteria</taxon>
        <taxon>Bacillati</taxon>
        <taxon>Actinomycetota</taxon>
        <taxon>Actinomycetes</taxon>
        <taxon>Nakamurellales</taxon>
        <taxon>Nakamurellaceae</taxon>
        <taxon>Nakamurella</taxon>
    </lineage>
</organism>
<keyword evidence="4" id="KW-1185">Reference proteome</keyword>
<dbReference type="EMBL" id="JAERWL010000011">
    <property type="protein sequence ID" value="MBM9477582.1"/>
    <property type="molecule type" value="Genomic_DNA"/>
</dbReference>
<reference evidence="3" key="1">
    <citation type="submission" date="2021-01" db="EMBL/GenBank/DDBJ databases">
        <title>KCTC 19127 draft genome.</title>
        <authorList>
            <person name="An D."/>
        </authorList>
    </citation>
    <scope>NUCLEOTIDE SEQUENCE</scope>
    <source>
        <strain evidence="3">KCTC 19127</strain>
    </source>
</reference>
<sequence>MGNEAPGTIVGRRRSLPPRSQRWMALGAVAVLVLLVWDLWRGRGGFAGMWLIYFAGLWIYAQRSPTVVDAAGIRRPWRLRRSVTWAEVDAVAAPQLGVEQVRLVLTTGRTLTLDDIPAEHAAEVAALGGKELRRPVPLSLPRPAPREPTDAQRAADLDRRARALADQRAELDAQAQLRPRGIPRRPPPS</sequence>
<feature type="region of interest" description="Disordered" evidence="1">
    <location>
        <begin position="136"/>
        <end position="189"/>
    </location>
</feature>
<dbReference type="AlphaFoldDB" id="A0A938YQG8"/>
<feature type="transmembrane region" description="Helical" evidence="2">
    <location>
        <begin position="44"/>
        <end position="61"/>
    </location>
</feature>
<gene>
    <name evidence="3" type="ORF">JL107_14115</name>
</gene>
<keyword evidence="2" id="KW-1133">Transmembrane helix</keyword>
<evidence type="ECO:0000313" key="4">
    <source>
        <dbReference type="Proteomes" id="UP000663801"/>
    </source>
</evidence>
<evidence type="ECO:0008006" key="5">
    <source>
        <dbReference type="Google" id="ProtNLM"/>
    </source>
</evidence>
<evidence type="ECO:0000313" key="3">
    <source>
        <dbReference type="EMBL" id="MBM9477582.1"/>
    </source>
</evidence>
<dbReference type="Proteomes" id="UP000663801">
    <property type="component" value="Unassembled WGS sequence"/>
</dbReference>
<evidence type="ECO:0000256" key="1">
    <source>
        <dbReference type="SAM" id="MobiDB-lite"/>
    </source>
</evidence>
<keyword evidence="2" id="KW-0812">Transmembrane</keyword>
<name>A0A938YQG8_9ACTN</name>
<feature type="transmembrane region" description="Helical" evidence="2">
    <location>
        <begin position="20"/>
        <end position="37"/>
    </location>
</feature>
<keyword evidence="2" id="KW-0472">Membrane</keyword>
<dbReference type="RefSeq" id="WP_205257705.1">
    <property type="nucleotide sequence ID" value="NZ_BAAAPV010000005.1"/>
</dbReference>
<proteinExistence type="predicted"/>